<dbReference type="AlphaFoldDB" id="A0AAF3EUH3"/>
<evidence type="ECO:0000313" key="2">
    <source>
        <dbReference type="Proteomes" id="UP000887575"/>
    </source>
</evidence>
<organism evidence="2 3">
    <name type="scientific">Mesorhabditis belari</name>
    <dbReference type="NCBI Taxonomy" id="2138241"/>
    <lineage>
        <taxon>Eukaryota</taxon>
        <taxon>Metazoa</taxon>
        <taxon>Ecdysozoa</taxon>
        <taxon>Nematoda</taxon>
        <taxon>Chromadorea</taxon>
        <taxon>Rhabditida</taxon>
        <taxon>Rhabditina</taxon>
        <taxon>Rhabditomorpha</taxon>
        <taxon>Rhabditoidea</taxon>
        <taxon>Rhabditidae</taxon>
        <taxon>Mesorhabditinae</taxon>
        <taxon>Mesorhabditis</taxon>
    </lineage>
</organism>
<accession>A0AAF3EUH3</accession>
<feature type="compositionally biased region" description="Polar residues" evidence="1">
    <location>
        <begin position="35"/>
        <end position="44"/>
    </location>
</feature>
<feature type="region of interest" description="Disordered" evidence="1">
    <location>
        <begin position="425"/>
        <end position="486"/>
    </location>
</feature>
<evidence type="ECO:0000256" key="1">
    <source>
        <dbReference type="SAM" id="MobiDB-lite"/>
    </source>
</evidence>
<dbReference type="WBParaSite" id="MBELARI_LOCUS245">
    <property type="protein sequence ID" value="MBELARI_LOCUS245"/>
    <property type="gene ID" value="MBELARI_LOCUS245"/>
</dbReference>
<reference evidence="3 4" key="1">
    <citation type="submission" date="2024-02" db="UniProtKB">
        <authorList>
            <consortium name="WormBaseParasite"/>
        </authorList>
    </citation>
    <scope>IDENTIFICATION</scope>
</reference>
<feature type="compositionally biased region" description="Basic and acidic residues" evidence="1">
    <location>
        <begin position="71"/>
        <end position="89"/>
    </location>
</feature>
<dbReference type="Proteomes" id="UP000887575">
    <property type="component" value="Unassembled WGS sequence"/>
</dbReference>
<sequence>MDPQWYYEQRYHREVSPTAAGASDRQSNKKKSKSVKTPDQGKNQKSTKSSGKEPEKKSSKRLIRAAQSSREPLERSSRESEDAKTEKIAPDNAPSTTHTTGEAGLKLAAAIYFLQWQQTALQAYTRSINDLYVKPLIEHVTGNKLKSVFIVYTFTLNGTLDFSGKEREELKAGPQEEELTEHQRLKLRLQEATNRNWDDDGLHSNAGEQKATLVEMAVLYRMRTLVQMCGSLLEIEAKLNKWLMKNIQSLVAHSASLNLLPYASYAFEATSTLSEVFQLSIVDRDKCKPEFAHFLRKTEKVDDYPSNQQIKIDKENVRGYIRKVEAQCNCFRACVYVIGSCFVATIHSLLRVIPPERIDIRPREVEDVLNRLPSPFRDPPALRLSAYSADLLYDAPPSIWQYPQLPQGKPMNPDHRADWDAYSEASVNEEDEDLERNVEPKVLESPRSTKKEEKSHRKETVVREVDESAKQKHTQTDRNKPKKGKP</sequence>
<name>A0AAF3EUH3_9BILA</name>
<keyword evidence="2" id="KW-1185">Reference proteome</keyword>
<evidence type="ECO:0000313" key="3">
    <source>
        <dbReference type="WBParaSite" id="MBELARI_LOCUS17813"/>
    </source>
</evidence>
<evidence type="ECO:0000313" key="4">
    <source>
        <dbReference type="WBParaSite" id="MBELARI_LOCUS245"/>
    </source>
</evidence>
<feature type="region of interest" description="Disordered" evidence="1">
    <location>
        <begin position="1"/>
        <end position="100"/>
    </location>
</feature>
<feature type="compositionally biased region" description="Basic and acidic residues" evidence="1">
    <location>
        <begin position="435"/>
        <end position="479"/>
    </location>
</feature>
<protein>
    <submittedName>
        <fullName evidence="3 4">Uncharacterized protein</fullName>
    </submittedName>
</protein>
<proteinExistence type="predicted"/>
<dbReference type="WBParaSite" id="MBELARI_LOCUS17813">
    <property type="protein sequence ID" value="MBELARI_LOCUS17813"/>
    <property type="gene ID" value="MBELARI_LOCUS17813"/>
</dbReference>